<sequence length="207" mass="22538">MSTSSRFSSVCGNWRKTSNPSVDIDLEAQTITGTHAPFTLPSTSEAAHSAAARTCTPEQNGTTTDPMDDFFGVTLTRATRESRHDSYILISRVSAVMDAEAPPPYADATELPAYSSTAEPVTLAMYLFKFGFLFPPFWLLGVIILLSPLSAPADFEPTKSEAERQELVQIMRDVETKWAKKSAWALLIFLVAIGIIAGVIVAIMRSS</sequence>
<evidence type="ECO:0008006" key="5">
    <source>
        <dbReference type="Google" id="ProtNLM"/>
    </source>
</evidence>
<accession>A0A1B7MGA0</accession>
<feature type="compositionally biased region" description="Polar residues" evidence="1">
    <location>
        <begin position="56"/>
        <end position="65"/>
    </location>
</feature>
<keyword evidence="2" id="KW-0472">Membrane</keyword>
<evidence type="ECO:0000256" key="1">
    <source>
        <dbReference type="SAM" id="MobiDB-lite"/>
    </source>
</evidence>
<proteinExistence type="predicted"/>
<evidence type="ECO:0000313" key="4">
    <source>
        <dbReference type="Proteomes" id="UP000092154"/>
    </source>
</evidence>
<keyword evidence="2" id="KW-1133">Transmembrane helix</keyword>
<protein>
    <recommendedName>
        <fullName evidence="5">Transmembrane protein</fullName>
    </recommendedName>
</protein>
<dbReference type="EMBL" id="KV449311">
    <property type="protein sequence ID" value="OAX31636.1"/>
    <property type="molecule type" value="Genomic_DNA"/>
</dbReference>
<dbReference type="AlphaFoldDB" id="A0A1B7MGA0"/>
<keyword evidence="2" id="KW-0812">Transmembrane</keyword>
<keyword evidence="4" id="KW-1185">Reference proteome</keyword>
<name>A0A1B7MGA0_9AGAM</name>
<organism evidence="3 4">
    <name type="scientific">Rhizopogon vinicolor AM-OR11-026</name>
    <dbReference type="NCBI Taxonomy" id="1314800"/>
    <lineage>
        <taxon>Eukaryota</taxon>
        <taxon>Fungi</taxon>
        <taxon>Dikarya</taxon>
        <taxon>Basidiomycota</taxon>
        <taxon>Agaricomycotina</taxon>
        <taxon>Agaricomycetes</taxon>
        <taxon>Agaricomycetidae</taxon>
        <taxon>Boletales</taxon>
        <taxon>Suillineae</taxon>
        <taxon>Rhizopogonaceae</taxon>
        <taxon>Rhizopogon</taxon>
    </lineage>
</organism>
<feature type="transmembrane region" description="Helical" evidence="2">
    <location>
        <begin position="126"/>
        <end position="146"/>
    </location>
</feature>
<dbReference type="OrthoDB" id="3358294at2759"/>
<dbReference type="Proteomes" id="UP000092154">
    <property type="component" value="Unassembled WGS sequence"/>
</dbReference>
<reference evidence="3 4" key="1">
    <citation type="submission" date="2016-06" db="EMBL/GenBank/DDBJ databases">
        <title>Comparative genomics of the ectomycorrhizal sister species Rhizopogon vinicolor and Rhizopogon vesiculosus (Basidiomycota: Boletales) reveals a divergence of the mating type B locus.</title>
        <authorList>
            <consortium name="DOE Joint Genome Institute"/>
            <person name="Mujic A.B."/>
            <person name="Kuo A."/>
            <person name="Tritt A."/>
            <person name="Lipzen A."/>
            <person name="Chen C."/>
            <person name="Johnson J."/>
            <person name="Sharma A."/>
            <person name="Barry K."/>
            <person name="Grigoriev I.V."/>
            <person name="Spatafora J.W."/>
        </authorList>
    </citation>
    <scope>NUCLEOTIDE SEQUENCE [LARGE SCALE GENOMIC DNA]</scope>
    <source>
        <strain evidence="3 4">AM-OR11-026</strain>
    </source>
</reference>
<evidence type="ECO:0000256" key="2">
    <source>
        <dbReference type="SAM" id="Phobius"/>
    </source>
</evidence>
<feature type="transmembrane region" description="Helical" evidence="2">
    <location>
        <begin position="183"/>
        <end position="204"/>
    </location>
</feature>
<evidence type="ECO:0000313" key="3">
    <source>
        <dbReference type="EMBL" id="OAX31636.1"/>
    </source>
</evidence>
<feature type="region of interest" description="Disordered" evidence="1">
    <location>
        <begin position="47"/>
        <end position="67"/>
    </location>
</feature>
<dbReference type="InParanoid" id="A0A1B7MGA0"/>
<gene>
    <name evidence="3" type="ORF">K503DRAFT_870554</name>
</gene>